<name>B0C9R3_ACAM1</name>
<feature type="region of interest" description="Disordered" evidence="1">
    <location>
        <begin position="403"/>
        <end position="429"/>
    </location>
</feature>
<dbReference type="Proteomes" id="UP000000268">
    <property type="component" value="Chromosome"/>
</dbReference>
<accession>B0C9R3</accession>
<dbReference type="SUPFAM" id="SSF50494">
    <property type="entry name" value="Trypsin-like serine proteases"/>
    <property type="match status" value="1"/>
</dbReference>
<feature type="compositionally biased region" description="Polar residues" evidence="1">
    <location>
        <begin position="234"/>
        <end position="257"/>
    </location>
</feature>
<dbReference type="eggNOG" id="COG0265">
    <property type="taxonomic scope" value="Bacteria"/>
</dbReference>
<gene>
    <name evidence="2" type="ordered locus">AM1_5249</name>
</gene>
<dbReference type="RefSeq" id="WP_012165469.1">
    <property type="nucleotide sequence ID" value="NC_009925.1"/>
</dbReference>
<dbReference type="InterPro" id="IPR043504">
    <property type="entry name" value="Peptidase_S1_PA_chymotrypsin"/>
</dbReference>
<sequence>MMCLSILPTTLLGIVIAATQPYVIAANKQADVYRLAKQSTILIDGQNPGSGVIIGKQGNIYFVLTAEHVIETEDEYEIVTPDGARYRLDYNTVKKLPNVDLAIVSFTSDKSYSQAKMGNSDNVTEGDKVFIAGWPAPGKALPHVYQITSGEISGICPRPVARGYRLIYTNVTRAGMSGGPIFNESGEVIGIHGLAEGREVYQSGYEEYPIKTGFNLGIPINTFSRAAKRIDTNIAQLPNSPNSVSVRPKVTTQPAQISPSTASQTPPAPLQTTAKPAQLPTTPQAPPAPLQNTAKPAQLPTTPQAPPAPLQNTAKPAQLPTTPQAPPAPLQTTAKPAQLPTTPQAPPAPLQTTAKPAQLPTTPQAPPAPLQTTAKPAQLPTTSISPKIQPNPTTKLAELLDAPQIPPKTRGPQLSFAQAPRLVSSQSTSKNAKELGATYYFTIDVPASAKLPLQQINLTLKQGVEYPRFKAKAVNAFEGTPRNKGTKLPLGLIVTDPPTRTLTVVFNSPVVPGKGVTIAVRPVRNPSVGTYQFEATAFPEGETAKGQFAGIGRFDFYRSSK</sequence>
<dbReference type="EMBL" id="CP000828">
    <property type="protein sequence ID" value="ABW30211.1"/>
    <property type="molecule type" value="Genomic_DNA"/>
</dbReference>
<dbReference type="GO" id="GO:0006508">
    <property type="term" value="P:proteolysis"/>
    <property type="evidence" value="ECO:0007669"/>
    <property type="project" value="UniProtKB-KW"/>
</dbReference>
<feature type="region of interest" description="Disordered" evidence="1">
    <location>
        <begin position="234"/>
        <end position="391"/>
    </location>
</feature>
<dbReference type="InterPro" id="IPR008353">
    <property type="entry name" value="Peptidase_S1B_tx"/>
</dbReference>
<feature type="compositionally biased region" description="Low complexity" evidence="1">
    <location>
        <begin position="330"/>
        <end position="342"/>
    </location>
</feature>
<feature type="compositionally biased region" description="Low complexity" evidence="1">
    <location>
        <begin position="258"/>
        <end position="282"/>
    </location>
</feature>
<evidence type="ECO:0000313" key="3">
    <source>
        <dbReference type="Proteomes" id="UP000000268"/>
    </source>
</evidence>
<feature type="compositionally biased region" description="Low complexity" evidence="1">
    <location>
        <begin position="350"/>
        <end position="362"/>
    </location>
</feature>
<organism evidence="2 3">
    <name type="scientific">Acaryochloris marina (strain MBIC 11017)</name>
    <dbReference type="NCBI Taxonomy" id="329726"/>
    <lineage>
        <taxon>Bacteria</taxon>
        <taxon>Bacillati</taxon>
        <taxon>Cyanobacteriota</taxon>
        <taxon>Cyanophyceae</taxon>
        <taxon>Acaryochloridales</taxon>
        <taxon>Acaryochloridaceae</taxon>
        <taxon>Acaryochloris</taxon>
    </lineage>
</organism>
<reference evidence="2 3" key="1">
    <citation type="journal article" date="2008" name="Proc. Natl. Acad. Sci. U.S.A.">
        <title>Niche adaptation and genome expansion in the chlorophyll d-producing cyanobacterium Acaryochloris marina.</title>
        <authorList>
            <person name="Swingley W.D."/>
            <person name="Chen M."/>
            <person name="Cheung P.C."/>
            <person name="Conrad A.L."/>
            <person name="Dejesa L.C."/>
            <person name="Hao J."/>
            <person name="Honchak B.M."/>
            <person name="Karbach L.E."/>
            <person name="Kurdoglu A."/>
            <person name="Lahiri S."/>
            <person name="Mastrian S.D."/>
            <person name="Miyashita H."/>
            <person name="Page L."/>
            <person name="Ramakrishna P."/>
            <person name="Satoh S."/>
            <person name="Sattley W.M."/>
            <person name="Shimada Y."/>
            <person name="Taylor H.L."/>
            <person name="Tomo T."/>
            <person name="Tsuchiya T."/>
            <person name="Wang Z.T."/>
            <person name="Raymond J."/>
            <person name="Mimuro M."/>
            <person name="Blankenship R.E."/>
            <person name="Touchman J.W."/>
        </authorList>
    </citation>
    <scope>NUCLEOTIDE SEQUENCE [LARGE SCALE GENOMIC DNA]</scope>
    <source>
        <strain evidence="3">MBIC 11017</strain>
    </source>
</reference>
<evidence type="ECO:0000256" key="1">
    <source>
        <dbReference type="SAM" id="MobiDB-lite"/>
    </source>
</evidence>
<evidence type="ECO:0000313" key="2">
    <source>
        <dbReference type="EMBL" id="ABW30211.1"/>
    </source>
</evidence>
<dbReference type="KEGG" id="amr:AM1_5249"/>
<dbReference type="PANTHER" id="PTHR43019:SF23">
    <property type="entry name" value="PROTEASE DO-LIKE 5, CHLOROPLASTIC"/>
    <property type="match status" value="1"/>
</dbReference>
<dbReference type="PANTHER" id="PTHR43019">
    <property type="entry name" value="SERINE ENDOPROTEASE DEGS"/>
    <property type="match status" value="1"/>
</dbReference>
<dbReference type="GO" id="GO:0004252">
    <property type="term" value="F:serine-type endopeptidase activity"/>
    <property type="evidence" value="ECO:0007669"/>
    <property type="project" value="InterPro"/>
</dbReference>
<dbReference type="InterPro" id="IPR009003">
    <property type="entry name" value="Peptidase_S1_PA"/>
</dbReference>
<dbReference type="Pfam" id="PF10989">
    <property type="entry name" value="DUF2808"/>
    <property type="match status" value="1"/>
</dbReference>
<dbReference type="HOGENOM" id="CLU_035478_0_0_3"/>
<keyword evidence="2" id="KW-0378">Hydrolase</keyword>
<dbReference type="Gene3D" id="2.40.10.10">
    <property type="entry name" value="Trypsin-like serine proteases"/>
    <property type="match status" value="2"/>
</dbReference>
<dbReference type="InterPro" id="IPR021256">
    <property type="entry name" value="DUF2808"/>
</dbReference>
<proteinExistence type="predicted"/>
<dbReference type="AlphaFoldDB" id="B0C9R3"/>
<feature type="compositionally biased region" description="Low complexity" evidence="1">
    <location>
        <begin position="310"/>
        <end position="322"/>
    </location>
</feature>
<dbReference type="Pfam" id="PF13365">
    <property type="entry name" value="Trypsin_2"/>
    <property type="match status" value="1"/>
</dbReference>
<feature type="compositionally biased region" description="Polar residues" evidence="1">
    <location>
        <begin position="379"/>
        <end position="391"/>
    </location>
</feature>
<dbReference type="PRINTS" id="PR01774">
    <property type="entry name" value="EXFOLTOXIN"/>
</dbReference>
<protein>
    <submittedName>
        <fullName evidence="2">Protease, putative</fullName>
    </submittedName>
</protein>
<keyword evidence="2" id="KW-0645">Protease</keyword>
<keyword evidence="3" id="KW-1185">Reference proteome</keyword>